<organism evidence="4 5">
    <name type="scientific">Fulmarus glacialis</name>
    <name type="common">Northern fulmar</name>
    <dbReference type="NCBI Taxonomy" id="30455"/>
    <lineage>
        <taxon>Eukaryota</taxon>
        <taxon>Metazoa</taxon>
        <taxon>Chordata</taxon>
        <taxon>Craniata</taxon>
        <taxon>Vertebrata</taxon>
        <taxon>Euteleostomi</taxon>
        <taxon>Archelosauria</taxon>
        <taxon>Archosauria</taxon>
        <taxon>Dinosauria</taxon>
        <taxon>Saurischia</taxon>
        <taxon>Theropoda</taxon>
        <taxon>Coelurosauria</taxon>
        <taxon>Aves</taxon>
        <taxon>Neognathae</taxon>
        <taxon>Neoaves</taxon>
        <taxon>Aequornithes</taxon>
        <taxon>Procellariiformes</taxon>
        <taxon>Procellariidae</taxon>
        <taxon>Fulmarus</taxon>
    </lineage>
</organism>
<keyword evidence="4" id="KW-0418">Kinase</keyword>
<dbReference type="SMART" id="SM00580">
    <property type="entry name" value="PUG"/>
    <property type="match status" value="1"/>
</dbReference>
<dbReference type="GO" id="GO:0004521">
    <property type="term" value="F:RNA endonuclease activity"/>
    <property type="evidence" value="ECO:0007669"/>
    <property type="project" value="InterPro"/>
</dbReference>
<feature type="domain" description="KEN" evidence="3">
    <location>
        <begin position="1"/>
        <end position="50"/>
    </location>
</feature>
<dbReference type="PROSITE" id="PS51392">
    <property type="entry name" value="KEN"/>
    <property type="match status" value="1"/>
</dbReference>
<reference evidence="4 5" key="1">
    <citation type="submission" date="2014-04" db="EMBL/GenBank/DDBJ databases">
        <title>Genome evolution of avian class.</title>
        <authorList>
            <person name="Zhang G."/>
            <person name="Li C."/>
        </authorList>
    </citation>
    <scope>NUCLEOTIDE SEQUENCE [LARGE SCALE GENOMIC DNA]</scope>
    <source>
        <strain evidence="4">BGI_N327</strain>
    </source>
</reference>
<dbReference type="InterPro" id="IPR038357">
    <property type="entry name" value="KEN_sf"/>
</dbReference>
<dbReference type="InterPro" id="IPR045133">
    <property type="entry name" value="IRE1/2-like"/>
</dbReference>
<keyword evidence="5" id="KW-1185">Reference proteome</keyword>
<evidence type="ECO:0000313" key="5">
    <source>
        <dbReference type="Proteomes" id="UP000053806"/>
    </source>
</evidence>
<sequence length="50" mass="5680">QKHHYHELPAEVRAALGSVPDGFVQYFTSRFPRLLLHTHGALRGCAPERL</sequence>
<proteinExistence type="predicted"/>
<protein>
    <submittedName>
        <fullName evidence="4">Serine/threonine-protein kinase/endoribonuclease IRE2</fullName>
    </submittedName>
</protein>
<feature type="non-terminal residue" evidence="4">
    <location>
        <position position="50"/>
    </location>
</feature>
<evidence type="ECO:0000313" key="4">
    <source>
        <dbReference type="EMBL" id="KFV97704.1"/>
    </source>
</evidence>
<dbReference type="Proteomes" id="UP000053806">
    <property type="component" value="Unassembled WGS sequence"/>
</dbReference>
<keyword evidence="4" id="KW-0808">Transferase</keyword>
<dbReference type="EMBL" id="KK587054">
    <property type="protein sequence ID" value="KFV97704.1"/>
    <property type="molecule type" value="Genomic_DNA"/>
</dbReference>
<accession>A0A093I4T2</accession>
<gene>
    <name evidence="4" type="ORF">N327_06847</name>
</gene>
<dbReference type="GO" id="GO:0036498">
    <property type="term" value="P:IRE1-mediated unfolded protein response"/>
    <property type="evidence" value="ECO:0007669"/>
    <property type="project" value="TreeGrafter"/>
</dbReference>
<dbReference type="GO" id="GO:0070059">
    <property type="term" value="P:intrinsic apoptotic signaling pathway in response to endoplasmic reticulum stress"/>
    <property type="evidence" value="ECO:0007669"/>
    <property type="project" value="TreeGrafter"/>
</dbReference>
<dbReference type="Gene3D" id="1.20.1440.180">
    <property type="entry name" value="KEN domain"/>
    <property type="match status" value="1"/>
</dbReference>
<name>A0A093I4T2_FULGA</name>
<dbReference type="GO" id="GO:1990604">
    <property type="term" value="C:IRE1-TRAF2-ASK1 complex"/>
    <property type="evidence" value="ECO:0007669"/>
    <property type="project" value="TreeGrafter"/>
</dbReference>
<dbReference type="Pfam" id="PF06479">
    <property type="entry name" value="Ribonuc_2-5A"/>
    <property type="match status" value="1"/>
</dbReference>
<dbReference type="GO" id="GO:0005524">
    <property type="term" value="F:ATP binding"/>
    <property type="evidence" value="ECO:0007669"/>
    <property type="project" value="UniProtKB-KW"/>
</dbReference>
<dbReference type="InterPro" id="IPR010513">
    <property type="entry name" value="KEN_dom"/>
</dbReference>
<dbReference type="GO" id="GO:0051082">
    <property type="term" value="F:unfolded protein binding"/>
    <property type="evidence" value="ECO:0007669"/>
    <property type="project" value="TreeGrafter"/>
</dbReference>
<evidence type="ECO:0000259" key="3">
    <source>
        <dbReference type="PROSITE" id="PS51392"/>
    </source>
</evidence>
<dbReference type="AlphaFoldDB" id="A0A093I4T2"/>
<dbReference type="PANTHER" id="PTHR13954:SF15">
    <property type="entry name" value="SERINE_THREONINE-PROTEIN KINASE_ENDORIBONUCLEASE IRE2"/>
    <property type="match status" value="1"/>
</dbReference>
<dbReference type="GO" id="GO:0004674">
    <property type="term" value="F:protein serine/threonine kinase activity"/>
    <property type="evidence" value="ECO:0007669"/>
    <property type="project" value="InterPro"/>
</dbReference>
<evidence type="ECO:0000256" key="2">
    <source>
        <dbReference type="ARBA" id="ARBA00022840"/>
    </source>
</evidence>
<dbReference type="PANTHER" id="PTHR13954">
    <property type="entry name" value="IRE1-RELATED"/>
    <property type="match status" value="1"/>
</dbReference>
<feature type="non-terminal residue" evidence="4">
    <location>
        <position position="1"/>
    </location>
</feature>
<keyword evidence="1" id="KW-0547">Nucleotide-binding</keyword>
<keyword evidence="2" id="KW-0067">ATP-binding</keyword>
<evidence type="ECO:0000256" key="1">
    <source>
        <dbReference type="ARBA" id="ARBA00022741"/>
    </source>
</evidence>
<dbReference type="GO" id="GO:0006397">
    <property type="term" value="P:mRNA processing"/>
    <property type="evidence" value="ECO:0007669"/>
    <property type="project" value="InterPro"/>
</dbReference>